<feature type="compositionally biased region" description="Low complexity" evidence="1">
    <location>
        <begin position="116"/>
        <end position="130"/>
    </location>
</feature>
<evidence type="ECO:0000313" key="3">
    <source>
        <dbReference type="Proteomes" id="UP000265515"/>
    </source>
</evidence>
<evidence type="ECO:0000256" key="1">
    <source>
        <dbReference type="SAM" id="MobiDB-lite"/>
    </source>
</evidence>
<evidence type="ECO:0000313" key="2">
    <source>
        <dbReference type="EMBL" id="GBG81324.1"/>
    </source>
</evidence>
<dbReference type="Gene3D" id="3.80.10.10">
    <property type="entry name" value="Ribonuclease Inhibitor"/>
    <property type="match status" value="1"/>
</dbReference>
<dbReference type="Proteomes" id="UP000265515">
    <property type="component" value="Unassembled WGS sequence"/>
</dbReference>
<dbReference type="PANTHER" id="PTHR47818">
    <property type="entry name" value="RNI-LIKE SUPERFAMILY PROTEIN"/>
    <property type="match status" value="1"/>
</dbReference>
<gene>
    <name evidence="2" type="ORF">CBR_g31999</name>
</gene>
<dbReference type="Pfam" id="PF13516">
    <property type="entry name" value="LRR_6"/>
    <property type="match status" value="3"/>
</dbReference>
<dbReference type="InterPro" id="IPR032675">
    <property type="entry name" value="LRR_dom_sf"/>
</dbReference>
<dbReference type="STRING" id="69332.A0A388LG91"/>
<dbReference type="SUPFAM" id="SSF52047">
    <property type="entry name" value="RNI-like"/>
    <property type="match status" value="1"/>
</dbReference>
<accession>A0A388LG91</accession>
<feature type="region of interest" description="Disordered" evidence="1">
    <location>
        <begin position="65"/>
        <end position="154"/>
    </location>
</feature>
<feature type="compositionally biased region" description="Polar residues" evidence="1">
    <location>
        <begin position="105"/>
        <end position="115"/>
    </location>
</feature>
<organism evidence="2 3">
    <name type="scientific">Chara braunii</name>
    <name type="common">Braun's stonewort</name>
    <dbReference type="NCBI Taxonomy" id="69332"/>
    <lineage>
        <taxon>Eukaryota</taxon>
        <taxon>Viridiplantae</taxon>
        <taxon>Streptophyta</taxon>
        <taxon>Charophyceae</taxon>
        <taxon>Charales</taxon>
        <taxon>Characeae</taxon>
        <taxon>Chara</taxon>
    </lineage>
</organism>
<keyword evidence="3" id="KW-1185">Reference proteome</keyword>
<protein>
    <recommendedName>
        <fullName evidence="4">F-box domain-containing protein</fullName>
    </recommendedName>
</protein>
<dbReference type="PANTHER" id="PTHR47818:SF2">
    <property type="entry name" value="F-BOX DOMAIN-CONTAINING PROTEIN"/>
    <property type="match status" value="1"/>
</dbReference>
<dbReference type="EMBL" id="BFEA01000371">
    <property type="protein sequence ID" value="GBG81324.1"/>
    <property type="molecule type" value="Genomic_DNA"/>
</dbReference>
<dbReference type="Gramene" id="GBG81324">
    <property type="protein sequence ID" value="GBG81324"/>
    <property type="gene ID" value="CBR_g31999"/>
</dbReference>
<dbReference type="InterPro" id="IPR001611">
    <property type="entry name" value="Leu-rich_rpt"/>
</dbReference>
<name>A0A388LG91_CHABU</name>
<comment type="caution">
    <text evidence="2">The sequence shown here is derived from an EMBL/GenBank/DDBJ whole genome shotgun (WGS) entry which is preliminary data.</text>
</comment>
<sequence>METLIELCIKAVARLYLSEILPLLSLKLLPPELVAHVLTYFSPVMLLKVEQQFVDLPLPRMRQSDCPLTLPPTKRPKHRHPQAPAPARTELPSDSLSSQTPSQSAFFCSNGTAEASQQCPSSQQQGGNSPTGKGGVPISSESEEEAGRTITSVNFSKERNGDDWLRPLLSKAWKGLVQIRWPPRNTEDKQGGELISHSWENSFFRLENELESNADWKSVYLERHLQECLNAATHCVSLSVWEKGSIGEICLPEALTNELHKSVKSVDAESAVEVKEAKTDCCNDCQEQQCAAGCLQTLCDVCKLCAPFTRRLRLQSVLCASELADLLDAAALQVLVVHNLRIGSDSATLIAGAVLQSMGTLKSLHICDNKLGNEFTENLSLLSPDDQFLYIRGLDLRNNFLEEAAGMRSLVKCLKRMRFLEVLDLSGNPLSDSGIGALVPFLESLRESDSSLLELNVSDCELSLKGGEALLSALAFSSHSVQILSISNNFLGSGISLSLANYIMRSRIHKLDFSDIGLERMGCSPLLEDALVKSQTLASLDISKNRIGTTGGAMLASVIRQGQGKLTAINATGNLFGADALTEIASALQYRMAQKTGTSCLMLDLRNNPCKLSVKVNTVFAEATTKGECVILFSDKIEGDCFVDDEV</sequence>
<reference evidence="2 3" key="1">
    <citation type="journal article" date="2018" name="Cell">
        <title>The Chara Genome: Secondary Complexity and Implications for Plant Terrestrialization.</title>
        <authorList>
            <person name="Nishiyama T."/>
            <person name="Sakayama H."/>
            <person name="Vries J.D."/>
            <person name="Buschmann H."/>
            <person name="Saint-Marcoux D."/>
            <person name="Ullrich K.K."/>
            <person name="Haas F.B."/>
            <person name="Vanderstraeten L."/>
            <person name="Becker D."/>
            <person name="Lang D."/>
            <person name="Vosolsobe S."/>
            <person name="Rombauts S."/>
            <person name="Wilhelmsson P.K.I."/>
            <person name="Janitza P."/>
            <person name="Kern R."/>
            <person name="Heyl A."/>
            <person name="Rumpler F."/>
            <person name="Villalobos L.I.A.C."/>
            <person name="Clay J.M."/>
            <person name="Skokan R."/>
            <person name="Toyoda A."/>
            <person name="Suzuki Y."/>
            <person name="Kagoshima H."/>
            <person name="Schijlen E."/>
            <person name="Tajeshwar N."/>
            <person name="Catarino B."/>
            <person name="Hetherington A.J."/>
            <person name="Saltykova A."/>
            <person name="Bonnot C."/>
            <person name="Breuninger H."/>
            <person name="Symeonidi A."/>
            <person name="Radhakrishnan G.V."/>
            <person name="Van Nieuwerburgh F."/>
            <person name="Deforce D."/>
            <person name="Chang C."/>
            <person name="Karol K.G."/>
            <person name="Hedrich R."/>
            <person name="Ulvskov P."/>
            <person name="Glockner G."/>
            <person name="Delwiche C.F."/>
            <person name="Petrasek J."/>
            <person name="Van de Peer Y."/>
            <person name="Friml J."/>
            <person name="Beilby M."/>
            <person name="Dolan L."/>
            <person name="Kohara Y."/>
            <person name="Sugano S."/>
            <person name="Fujiyama A."/>
            <person name="Delaux P.-M."/>
            <person name="Quint M."/>
            <person name="TheiBen G."/>
            <person name="Hagemann M."/>
            <person name="Harholt J."/>
            <person name="Dunand C."/>
            <person name="Zachgo S."/>
            <person name="Langdale J."/>
            <person name="Maumus F."/>
            <person name="Straeten D.V.D."/>
            <person name="Gould S.B."/>
            <person name="Rensing S.A."/>
        </authorList>
    </citation>
    <scope>NUCLEOTIDE SEQUENCE [LARGE SCALE GENOMIC DNA]</scope>
    <source>
        <strain evidence="2 3">S276</strain>
    </source>
</reference>
<dbReference type="AlphaFoldDB" id="A0A388LG91"/>
<evidence type="ECO:0008006" key="4">
    <source>
        <dbReference type="Google" id="ProtNLM"/>
    </source>
</evidence>
<dbReference type="SMART" id="SM00368">
    <property type="entry name" value="LRR_RI"/>
    <property type="match status" value="4"/>
</dbReference>
<proteinExistence type="predicted"/>
<feature type="compositionally biased region" description="Low complexity" evidence="1">
    <location>
        <begin position="92"/>
        <end position="104"/>
    </location>
</feature>
<dbReference type="OrthoDB" id="120976at2759"/>